<sequence>MTRFSPLARQCCLDAMDSLMHHPISQQFIELGNCTQLEKEYDFKKQSLGLKYARDRLAMNKYTTISQWEKDVNTIFVLVKKLHPNNQFYRIVAEEMEALFKKYVEIHLRCRTSKWTAAVVHYDKKIEEILNFPPSLVIAHAPLDKTKDAYADKPISEEELNTFVRFSQYFKNEEDTKAIASIINLYQPNYQIPKDKAVIDVSDLTNETLQSLRHFFIERLARMNIQYPH</sequence>
<dbReference type="InParanoid" id="A2G1W6"/>
<dbReference type="InterPro" id="IPR001487">
    <property type="entry name" value="Bromodomain"/>
</dbReference>
<evidence type="ECO:0000256" key="1">
    <source>
        <dbReference type="ARBA" id="ARBA00023117"/>
    </source>
</evidence>
<evidence type="ECO:0000313" key="4">
    <source>
        <dbReference type="Proteomes" id="UP000001542"/>
    </source>
</evidence>
<dbReference type="Pfam" id="PF00439">
    <property type="entry name" value="Bromodomain"/>
    <property type="match status" value="1"/>
</dbReference>
<dbReference type="SMR" id="A2G1W6"/>
<dbReference type="KEGG" id="tva:4746509"/>
<feature type="domain" description="Bromo" evidence="2">
    <location>
        <begin position="12"/>
        <end position="89"/>
    </location>
</feature>
<accession>A2G1W6</accession>
<keyword evidence="4" id="KW-1185">Reference proteome</keyword>
<reference evidence="3" key="1">
    <citation type="submission" date="2006-10" db="EMBL/GenBank/DDBJ databases">
        <authorList>
            <person name="Amadeo P."/>
            <person name="Zhao Q."/>
            <person name="Wortman J."/>
            <person name="Fraser-Liggett C."/>
            <person name="Carlton J."/>
        </authorList>
    </citation>
    <scope>NUCLEOTIDE SEQUENCE</scope>
    <source>
        <strain evidence="3">G3</strain>
    </source>
</reference>
<dbReference type="InterPro" id="IPR036427">
    <property type="entry name" value="Bromodomain-like_sf"/>
</dbReference>
<dbReference type="RefSeq" id="XP_001301775.1">
    <property type="nucleotide sequence ID" value="XM_001301774.1"/>
</dbReference>
<dbReference type="SUPFAM" id="SSF47370">
    <property type="entry name" value="Bromodomain"/>
    <property type="match status" value="1"/>
</dbReference>
<keyword evidence="1" id="KW-0103">Bromodomain</keyword>
<proteinExistence type="predicted"/>
<evidence type="ECO:0000259" key="2">
    <source>
        <dbReference type="Pfam" id="PF00439"/>
    </source>
</evidence>
<dbReference type="EMBL" id="DS114259">
    <property type="protein sequence ID" value="EAX88845.1"/>
    <property type="molecule type" value="Genomic_DNA"/>
</dbReference>
<organism evidence="3 4">
    <name type="scientific">Trichomonas vaginalis (strain ATCC PRA-98 / G3)</name>
    <dbReference type="NCBI Taxonomy" id="412133"/>
    <lineage>
        <taxon>Eukaryota</taxon>
        <taxon>Metamonada</taxon>
        <taxon>Parabasalia</taxon>
        <taxon>Trichomonadida</taxon>
        <taxon>Trichomonadidae</taxon>
        <taxon>Trichomonas</taxon>
    </lineage>
</organism>
<dbReference type="VEuPathDB" id="TrichDB:TVAG_048990"/>
<dbReference type="OrthoDB" id="21449at2759"/>
<dbReference type="Gene3D" id="1.20.920.10">
    <property type="entry name" value="Bromodomain-like"/>
    <property type="match status" value="1"/>
</dbReference>
<gene>
    <name evidence="3" type="ORF">TVAG_048990</name>
</gene>
<dbReference type="AlphaFoldDB" id="A2G1W6"/>
<name>A2G1W6_TRIV3</name>
<reference evidence="3" key="2">
    <citation type="journal article" date="2007" name="Science">
        <title>Draft genome sequence of the sexually transmitted pathogen Trichomonas vaginalis.</title>
        <authorList>
            <person name="Carlton J.M."/>
            <person name="Hirt R.P."/>
            <person name="Silva J.C."/>
            <person name="Delcher A.L."/>
            <person name="Schatz M."/>
            <person name="Zhao Q."/>
            <person name="Wortman J.R."/>
            <person name="Bidwell S.L."/>
            <person name="Alsmark U.C.M."/>
            <person name="Besteiro S."/>
            <person name="Sicheritz-Ponten T."/>
            <person name="Noel C.J."/>
            <person name="Dacks J.B."/>
            <person name="Foster P.G."/>
            <person name="Simillion C."/>
            <person name="Van de Peer Y."/>
            <person name="Miranda-Saavedra D."/>
            <person name="Barton G.J."/>
            <person name="Westrop G.D."/>
            <person name="Mueller S."/>
            <person name="Dessi D."/>
            <person name="Fiori P.L."/>
            <person name="Ren Q."/>
            <person name="Paulsen I."/>
            <person name="Zhang H."/>
            <person name="Bastida-Corcuera F.D."/>
            <person name="Simoes-Barbosa A."/>
            <person name="Brown M.T."/>
            <person name="Hayes R.D."/>
            <person name="Mukherjee M."/>
            <person name="Okumura C.Y."/>
            <person name="Schneider R."/>
            <person name="Smith A.J."/>
            <person name="Vanacova S."/>
            <person name="Villalvazo M."/>
            <person name="Haas B.J."/>
            <person name="Pertea M."/>
            <person name="Feldblyum T.V."/>
            <person name="Utterback T.R."/>
            <person name="Shu C.L."/>
            <person name="Osoegawa K."/>
            <person name="de Jong P.J."/>
            <person name="Hrdy I."/>
            <person name="Horvathova L."/>
            <person name="Zubacova Z."/>
            <person name="Dolezal P."/>
            <person name="Malik S.B."/>
            <person name="Logsdon J.M. Jr."/>
            <person name="Henze K."/>
            <person name="Gupta A."/>
            <person name="Wang C.C."/>
            <person name="Dunne R.L."/>
            <person name="Upcroft J.A."/>
            <person name="Upcroft P."/>
            <person name="White O."/>
            <person name="Salzberg S.L."/>
            <person name="Tang P."/>
            <person name="Chiu C.-H."/>
            <person name="Lee Y.-S."/>
            <person name="Embley T.M."/>
            <person name="Coombs G.H."/>
            <person name="Mottram J.C."/>
            <person name="Tachezy J."/>
            <person name="Fraser-Liggett C.M."/>
            <person name="Johnson P.J."/>
        </authorList>
    </citation>
    <scope>NUCLEOTIDE SEQUENCE [LARGE SCALE GENOMIC DNA]</scope>
    <source>
        <strain evidence="3">G3</strain>
    </source>
</reference>
<dbReference type="Proteomes" id="UP000001542">
    <property type="component" value="Unassembled WGS sequence"/>
</dbReference>
<evidence type="ECO:0000313" key="3">
    <source>
        <dbReference type="EMBL" id="EAX88845.1"/>
    </source>
</evidence>
<dbReference type="VEuPathDB" id="TrichDB:TVAGG3_0478500"/>
<protein>
    <recommendedName>
        <fullName evidence="2">Bromo domain-containing protein</fullName>
    </recommendedName>
</protein>